<feature type="domain" description="PAS" evidence="10">
    <location>
        <begin position="306"/>
        <end position="356"/>
    </location>
</feature>
<dbReference type="CDD" id="cd00156">
    <property type="entry name" value="REC"/>
    <property type="match status" value="1"/>
</dbReference>
<keyword evidence="4" id="KW-0808">Transferase</keyword>
<dbReference type="SMART" id="SM00086">
    <property type="entry name" value="PAC"/>
    <property type="match status" value="7"/>
</dbReference>
<dbReference type="InterPro" id="IPR000014">
    <property type="entry name" value="PAS"/>
</dbReference>
<dbReference type="PRINTS" id="PR00344">
    <property type="entry name" value="BCTRLSENSOR"/>
</dbReference>
<dbReference type="EC" id="2.7.13.3" evidence="2"/>
<proteinExistence type="predicted"/>
<reference evidence="12" key="2">
    <citation type="submission" date="2021-01" db="EMBL/GenBank/DDBJ databases">
        <authorList>
            <person name="Hahn C.R."/>
            <person name="Youssef N.H."/>
            <person name="Elshahed M."/>
        </authorList>
    </citation>
    <scope>NUCLEOTIDE SEQUENCE</scope>
    <source>
        <strain evidence="12">Zod_Metabat.24</strain>
    </source>
</reference>
<keyword evidence="7" id="KW-0175">Coiled coil</keyword>
<feature type="coiled-coil region" evidence="7">
    <location>
        <begin position="401"/>
        <end position="428"/>
    </location>
</feature>
<evidence type="ECO:0000259" key="8">
    <source>
        <dbReference type="PROSITE" id="PS50109"/>
    </source>
</evidence>
<dbReference type="InterPro" id="IPR005467">
    <property type="entry name" value="His_kinase_dom"/>
</dbReference>
<evidence type="ECO:0000313" key="12">
    <source>
        <dbReference type="EMBL" id="MBN1573672.1"/>
    </source>
</evidence>
<dbReference type="InterPro" id="IPR003594">
    <property type="entry name" value="HATPase_dom"/>
</dbReference>
<feature type="domain" description="Response regulatory" evidence="9">
    <location>
        <begin position="1172"/>
        <end position="1288"/>
    </location>
</feature>
<dbReference type="Pfam" id="PF08448">
    <property type="entry name" value="PAS_4"/>
    <property type="match status" value="1"/>
</dbReference>
<dbReference type="Proteomes" id="UP000809273">
    <property type="component" value="Unassembled WGS sequence"/>
</dbReference>
<dbReference type="InterPro" id="IPR035965">
    <property type="entry name" value="PAS-like_dom_sf"/>
</dbReference>
<dbReference type="SUPFAM" id="SSF52172">
    <property type="entry name" value="CheY-like"/>
    <property type="match status" value="1"/>
</dbReference>
<dbReference type="Gene3D" id="3.40.50.2300">
    <property type="match status" value="1"/>
</dbReference>
<dbReference type="InterPro" id="IPR001789">
    <property type="entry name" value="Sig_transdc_resp-reg_receiver"/>
</dbReference>
<dbReference type="PROSITE" id="PS50110">
    <property type="entry name" value="RESPONSE_REGULATORY"/>
    <property type="match status" value="1"/>
</dbReference>
<dbReference type="CDD" id="cd00130">
    <property type="entry name" value="PAS"/>
    <property type="match status" value="7"/>
</dbReference>
<sequence length="1292" mass="147344">MEALEKLKEENFQLKKKIEDLTRELDKHIISKREKETILQAVEDSLGGIAIIDRDWKLKYVNSAVVKMWNYDYGGEMIGRDFVEFFTERSEEDLNTAIEDISENGYWQGELIGRRKDGSTFFVLMSQSAVKDEGRDVSAIVASCIETTEYKKALRDVVESEMRYRITMDHLGDIIFVLNTNLDIVLVNSVMVDWYRDLGLKRKKMIGKNVFDLLPFLPDKIREECRAVFDTGQTIVREDEFSIEGNRYIMDMRIIPIIDGGEVNRIVTVMRDITVKKVVEEEFLRSEEKYRLIADNVPVGIFIHVNGEIIYCGREGAHLLGYDEPEELVGRNVIEFIHEDSRELTIERASRRAKGEDVPSGYEIKMIKKNGEVIPILIYGNTLEYLGENAIQGVIIDISERKKVEEEREKLLVQLKDSEERYRTLIETSNDVICVVKYDKIAFFNKRLPDMLGFTEDEIKRMNFVNFIHPDDIEMVRDMHLRRMRGEGVPSTYEFRGVKRNGDVIPVEINVATIEWEGGPAALCFIRNIKERKEAEEALRESEGKWRNLFENSIDSVFTVDVKGNFTSANPAMEALTGYKIDELIGRSFKELLIPEEVDKVLETYNILYRAGMPVKDFVLTAVRKDGEKRLVEGNSNVIKKGEDIIGFQGTFGDITEKRKTEEALVESEKKYRDLVENIDDMIYIADGEGKFKFYNKALVEFAGYTEEDFVGKNFKDLITPESYEYAAEIFKRQLRGEDVGTFEFQFIDNKGNLKVSEMRERLIWEGDRIIEVHGIGRDITERRMAEEMIRESEEKFRNMFESSKDVIYLTNIEGEFLDINPAAEEIFGYGIEELKDRNVKDLYKNKKDRDNFQREIQEKGFVKDYSIVFKKKDGTALDCLLTSTLRRGKDGSIVGYQGIIRDITERKQLEEQLLRAQKMKAIGTLAGGMAHNFNNILVGIMGYSEYLLGKRKEGDPDYKALKTIHESTVKASELTRQLLNIARGGDYKRVKVNMNSVVKRVIPLVTGTIDKTIEVVVNLEKKLCTAEGDVGQLEQCLLNLCINSRDAMPGGGKIIIETNNQIVDEHFVKTHLDAKVGNYVVLSVTDTGTGIAPDIIDHIFEPFFTTKKHAGGSGMGLATVYGIVKNLQGIITVYSEVGEGTTFRLYFPAIEEEVEENDLTYEDASLGGDETILLVDDEKVVRDMWGEILNELGYEVIISEGGKEVIDIIEEKGKEIDLIILDVVMPDMGGGEILEKVKEMEPDIRVLLSSGYSENGQVGDIIKAGADGFIQKPVSILNLTKKIREIFNHGD</sequence>
<dbReference type="Gene3D" id="3.30.565.10">
    <property type="entry name" value="Histidine kinase-like ATPase, C-terminal domain"/>
    <property type="match status" value="1"/>
</dbReference>
<comment type="catalytic activity">
    <reaction evidence="1">
        <text>ATP + protein L-histidine = ADP + protein N-phospho-L-histidine.</text>
        <dbReference type="EC" id="2.7.13.3"/>
    </reaction>
</comment>
<evidence type="ECO:0000259" key="11">
    <source>
        <dbReference type="PROSITE" id="PS50113"/>
    </source>
</evidence>
<dbReference type="SMART" id="SM00388">
    <property type="entry name" value="HisKA"/>
    <property type="match status" value="1"/>
</dbReference>
<dbReference type="PROSITE" id="PS50112">
    <property type="entry name" value="PAS"/>
    <property type="match status" value="5"/>
</dbReference>
<feature type="domain" description="PAC" evidence="11">
    <location>
        <begin position="360"/>
        <end position="410"/>
    </location>
</feature>
<dbReference type="Pfam" id="PF02518">
    <property type="entry name" value="HATPase_c"/>
    <property type="match status" value="1"/>
</dbReference>
<feature type="domain" description="PAS" evidence="10">
    <location>
        <begin position="542"/>
        <end position="612"/>
    </location>
</feature>
<gene>
    <name evidence="12" type="ORF">JW984_10805</name>
</gene>
<dbReference type="EMBL" id="JAFGIX010000054">
    <property type="protein sequence ID" value="MBN1573672.1"/>
    <property type="molecule type" value="Genomic_DNA"/>
</dbReference>
<evidence type="ECO:0000256" key="6">
    <source>
        <dbReference type="PROSITE-ProRule" id="PRU00169"/>
    </source>
</evidence>
<dbReference type="SMART" id="SM00091">
    <property type="entry name" value="PAS"/>
    <property type="match status" value="7"/>
</dbReference>
<dbReference type="Pfam" id="PF00512">
    <property type="entry name" value="HisKA"/>
    <property type="match status" value="1"/>
</dbReference>
<feature type="domain" description="Histidine kinase" evidence="8">
    <location>
        <begin position="929"/>
        <end position="1152"/>
    </location>
</feature>
<feature type="domain" description="PAS" evidence="10">
    <location>
        <begin position="418"/>
        <end position="487"/>
    </location>
</feature>
<dbReference type="SMART" id="SM00387">
    <property type="entry name" value="HATPase_c"/>
    <property type="match status" value="1"/>
</dbReference>
<dbReference type="Gene3D" id="1.10.287.130">
    <property type="match status" value="1"/>
</dbReference>
<dbReference type="InterPro" id="IPR001610">
    <property type="entry name" value="PAC"/>
</dbReference>
<dbReference type="InterPro" id="IPR011006">
    <property type="entry name" value="CheY-like_superfamily"/>
</dbReference>
<dbReference type="InterPro" id="IPR004358">
    <property type="entry name" value="Sig_transdc_His_kin-like_C"/>
</dbReference>
<feature type="domain" description="PAC" evidence="11">
    <location>
        <begin position="864"/>
        <end position="916"/>
    </location>
</feature>
<evidence type="ECO:0000256" key="1">
    <source>
        <dbReference type="ARBA" id="ARBA00000085"/>
    </source>
</evidence>
<evidence type="ECO:0000256" key="2">
    <source>
        <dbReference type="ARBA" id="ARBA00012438"/>
    </source>
</evidence>
<feature type="domain" description="PAS" evidence="10">
    <location>
        <begin position="793"/>
        <end position="859"/>
    </location>
</feature>
<feature type="modified residue" description="4-aspartylphosphate" evidence="6">
    <location>
        <position position="1223"/>
    </location>
</feature>
<dbReference type="InterPro" id="IPR013656">
    <property type="entry name" value="PAS_4"/>
</dbReference>
<dbReference type="PROSITE" id="PS50113">
    <property type="entry name" value="PAC"/>
    <property type="match status" value="6"/>
</dbReference>
<evidence type="ECO:0000259" key="9">
    <source>
        <dbReference type="PROSITE" id="PS50110"/>
    </source>
</evidence>
<dbReference type="PROSITE" id="PS50109">
    <property type="entry name" value="HIS_KIN"/>
    <property type="match status" value="1"/>
</dbReference>
<feature type="domain" description="PAS" evidence="10">
    <location>
        <begin position="668"/>
        <end position="738"/>
    </location>
</feature>
<dbReference type="PANTHER" id="PTHR43304">
    <property type="entry name" value="PHYTOCHROME-LIKE PROTEIN CPH1"/>
    <property type="match status" value="1"/>
</dbReference>
<feature type="domain" description="PAC" evidence="11">
    <location>
        <begin position="616"/>
        <end position="667"/>
    </location>
</feature>
<dbReference type="InterPro" id="IPR052162">
    <property type="entry name" value="Sensor_kinase/Photoreceptor"/>
</dbReference>
<dbReference type="InterPro" id="IPR003661">
    <property type="entry name" value="HisK_dim/P_dom"/>
</dbReference>
<dbReference type="NCBIfam" id="TIGR00229">
    <property type="entry name" value="sensory_box"/>
    <property type="match status" value="7"/>
</dbReference>
<dbReference type="SUPFAM" id="SSF55785">
    <property type="entry name" value="PYP-like sensor domain (PAS domain)"/>
    <property type="match status" value="7"/>
</dbReference>
<feature type="domain" description="PAC" evidence="11">
    <location>
        <begin position="741"/>
        <end position="792"/>
    </location>
</feature>
<dbReference type="InterPro" id="IPR013767">
    <property type="entry name" value="PAS_fold"/>
</dbReference>
<dbReference type="InterPro" id="IPR036890">
    <property type="entry name" value="HATPase_C_sf"/>
</dbReference>
<keyword evidence="3 6" id="KW-0597">Phosphoprotein</keyword>
<dbReference type="Gene3D" id="3.30.450.20">
    <property type="entry name" value="PAS domain"/>
    <property type="match status" value="7"/>
</dbReference>
<dbReference type="InterPro" id="IPR036097">
    <property type="entry name" value="HisK_dim/P_sf"/>
</dbReference>
<dbReference type="Pfam" id="PF00072">
    <property type="entry name" value="Response_reg"/>
    <property type="match status" value="1"/>
</dbReference>
<dbReference type="SMART" id="SM00448">
    <property type="entry name" value="REC"/>
    <property type="match status" value="1"/>
</dbReference>
<accession>A0A9D8KGC3</accession>
<dbReference type="Pfam" id="PF13426">
    <property type="entry name" value="PAS_9"/>
    <property type="match status" value="1"/>
</dbReference>
<evidence type="ECO:0000256" key="4">
    <source>
        <dbReference type="ARBA" id="ARBA00022679"/>
    </source>
</evidence>
<evidence type="ECO:0000256" key="7">
    <source>
        <dbReference type="SAM" id="Coils"/>
    </source>
</evidence>
<dbReference type="CDD" id="cd00082">
    <property type="entry name" value="HisKA"/>
    <property type="match status" value="1"/>
</dbReference>
<organism evidence="12 13">
    <name type="scientific">Candidatus Zymogenus saltonus</name>
    <dbReference type="NCBI Taxonomy" id="2844893"/>
    <lineage>
        <taxon>Bacteria</taxon>
        <taxon>Deltaproteobacteria</taxon>
        <taxon>Candidatus Zymogenia</taxon>
        <taxon>Candidatus Zymogeniales</taxon>
        <taxon>Candidatus Zymogenaceae</taxon>
        <taxon>Candidatus Zymogenus</taxon>
    </lineage>
</organism>
<dbReference type="GO" id="GO:0000155">
    <property type="term" value="F:phosphorelay sensor kinase activity"/>
    <property type="evidence" value="ECO:0007669"/>
    <property type="project" value="InterPro"/>
</dbReference>
<evidence type="ECO:0000256" key="3">
    <source>
        <dbReference type="ARBA" id="ARBA00022553"/>
    </source>
</evidence>
<dbReference type="GO" id="GO:0006355">
    <property type="term" value="P:regulation of DNA-templated transcription"/>
    <property type="evidence" value="ECO:0007669"/>
    <property type="project" value="InterPro"/>
</dbReference>
<feature type="domain" description="PAC" evidence="11">
    <location>
        <begin position="107"/>
        <end position="159"/>
    </location>
</feature>
<evidence type="ECO:0000256" key="5">
    <source>
        <dbReference type="ARBA" id="ARBA00022777"/>
    </source>
</evidence>
<evidence type="ECO:0000313" key="13">
    <source>
        <dbReference type="Proteomes" id="UP000809273"/>
    </source>
</evidence>
<protein>
    <recommendedName>
        <fullName evidence="2">histidine kinase</fullName>
        <ecNumber evidence="2">2.7.13.3</ecNumber>
    </recommendedName>
</protein>
<keyword evidence="5" id="KW-0418">Kinase</keyword>
<dbReference type="Pfam" id="PF00989">
    <property type="entry name" value="PAS"/>
    <property type="match status" value="5"/>
</dbReference>
<comment type="caution">
    <text evidence="12">The sequence shown here is derived from an EMBL/GenBank/DDBJ whole genome shotgun (WGS) entry which is preliminary data.</text>
</comment>
<dbReference type="InterPro" id="IPR000700">
    <property type="entry name" value="PAS-assoc_C"/>
</dbReference>
<feature type="domain" description="PAC" evidence="11">
    <location>
        <begin position="491"/>
        <end position="541"/>
    </location>
</feature>
<dbReference type="PANTHER" id="PTHR43304:SF1">
    <property type="entry name" value="PAC DOMAIN-CONTAINING PROTEIN"/>
    <property type="match status" value="1"/>
</dbReference>
<dbReference type="SUPFAM" id="SSF47384">
    <property type="entry name" value="Homodimeric domain of signal transducing histidine kinase"/>
    <property type="match status" value="1"/>
</dbReference>
<name>A0A9D8KGC3_9DELT</name>
<reference evidence="12" key="1">
    <citation type="journal article" date="2021" name="Environ. Microbiol.">
        <title>Genomic characterization of three novel Desulfobacterota classes expand the metabolic and phylogenetic diversity of the phylum.</title>
        <authorList>
            <person name="Murphy C.L."/>
            <person name="Biggerstaff J."/>
            <person name="Eichhorn A."/>
            <person name="Ewing E."/>
            <person name="Shahan R."/>
            <person name="Soriano D."/>
            <person name="Stewart S."/>
            <person name="VanMol K."/>
            <person name="Walker R."/>
            <person name="Walters P."/>
            <person name="Elshahed M.S."/>
            <person name="Youssef N.H."/>
        </authorList>
    </citation>
    <scope>NUCLEOTIDE SEQUENCE</scope>
    <source>
        <strain evidence="12">Zod_Metabat.24</strain>
    </source>
</reference>
<evidence type="ECO:0000259" key="10">
    <source>
        <dbReference type="PROSITE" id="PS50112"/>
    </source>
</evidence>
<dbReference type="SUPFAM" id="SSF55874">
    <property type="entry name" value="ATPase domain of HSP90 chaperone/DNA topoisomerase II/histidine kinase"/>
    <property type="match status" value="1"/>
</dbReference>